<accession>E3DND8</accession>
<name>E3DND8_HALPG</name>
<evidence type="ECO:0000256" key="3">
    <source>
        <dbReference type="ARBA" id="ARBA00022840"/>
    </source>
</evidence>
<dbReference type="EMBL" id="CP002175">
    <property type="protein sequence ID" value="ADO77557.1"/>
    <property type="molecule type" value="Genomic_DNA"/>
</dbReference>
<dbReference type="KEGG" id="hpk:Hprae_1429"/>
<sequence>MRLLILGGGSSQLSLIKKAKKMGHQVVVADYYPDAPGKKIADFSSLSSTFNPEANLKTALKYQVDGVLTSGTDQPVYTAAYVAEKLNLKPYLKIETAKAVTNKKIMKNKFLSSGIPTVNFKIIKKNFFDSELKDLNSPYVVKPLDSQGQRGVFKLNSIAQIREKFEEVLSFSREEEILVEEYYLSDEITVSGWVKNGETHLLTVTDRLNFESDIHLGICSSHLFPSKYLQDYFREIKALSQKIVREFKLKNGPLYFQFLIGKKGIMVNEIAVRIGGAYEGDFMPVLTGVDILAMMVNLAAGHKIEADKINNYSLSANKNHLSVQLFFAGPGQIKKISDLSDLLTLPGVLKADFNYKLGDQIPKIENATARAGYFIVKAKNKEQLKARVKKIYNKLKIIDQNGKNLVLRKIGENF</sequence>
<protein>
    <submittedName>
        <fullName evidence="6">ATP-dependent carboxylate-amine ligase domain protein ATP-grasp</fullName>
    </submittedName>
</protein>
<evidence type="ECO:0000256" key="4">
    <source>
        <dbReference type="PROSITE-ProRule" id="PRU00409"/>
    </source>
</evidence>
<dbReference type="InterPro" id="IPR011761">
    <property type="entry name" value="ATP-grasp"/>
</dbReference>
<keyword evidence="3 4" id="KW-0067">ATP-binding</keyword>
<dbReference type="GO" id="GO:0005524">
    <property type="term" value="F:ATP binding"/>
    <property type="evidence" value="ECO:0007669"/>
    <property type="project" value="UniProtKB-UniRule"/>
</dbReference>
<proteinExistence type="predicted"/>
<dbReference type="InterPro" id="IPR040570">
    <property type="entry name" value="LAL_C2"/>
</dbReference>
<dbReference type="PROSITE" id="PS50975">
    <property type="entry name" value="ATP_GRASP"/>
    <property type="match status" value="1"/>
</dbReference>
<dbReference type="eggNOG" id="COG0151">
    <property type="taxonomic scope" value="Bacteria"/>
</dbReference>
<evidence type="ECO:0000256" key="1">
    <source>
        <dbReference type="ARBA" id="ARBA00022598"/>
    </source>
</evidence>
<dbReference type="Pfam" id="PF18603">
    <property type="entry name" value="LAL_C2"/>
    <property type="match status" value="1"/>
</dbReference>
<keyword evidence="2 4" id="KW-0547">Nucleotide-binding</keyword>
<dbReference type="InterPro" id="IPR013815">
    <property type="entry name" value="ATP_grasp_subdomain_1"/>
</dbReference>
<dbReference type="Gene3D" id="3.30.1490.20">
    <property type="entry name" value="ATP-grasp fold, A domain"/>
    <property type="match status" value="1"/>
</dbReference>
<dbReference type="RefSeq" id="WP_014553580.1">
    <property type="nucleotide sequence ID" value="NC_017455.1"/>
</dbReference>
<dbReference type="SUPFAM" id="SSF52440">
    <property type="entry name" value="PreATP-grasp domain"/>
    <property type="match status" value="1"/>
</dbReference>
<dbReference type="PANTHER" id="PTHR43585:SF2">
    <property type="entry name" value="ATP-GRASP ENZYME FSQD"/>
    <property type="match status" value="1"/>
</dbReference>
<organism evidence="6 7">
    <name type="scientific">Halanaerobium praevalens (strain ATCC 33744 / DSM 2228 / GSL)</name>
    <dbReference type="NCBI Taxonomy" id="572479"/>
    <lineage>
        <taxon>Bacteria</taxon>
        <taxon>Bacillati</taxon>
        <taxon>Bacillota</taxon>
        <taxon>Clostridia</taxon>
        <taxon>Halanaerobiales</taxon>
        <taxon>Halanaerobiaceae</taxon>
        <taxon>Halanaerobium</taxon>
    </lineage>
</organism>
<dbReference type="Pfam" id="PF13535">
    <property type="entry name" value="ATP-grasp_4"/>
    <property type="match status" value="1"/>
</dbReference>
<dbReference type="InterPro" id="IPR052032">
    <property type="entry name" value="ATP-dep_AA_Ligase"/>
</dbReference>
<keyword evidence="7" id="KW-1185">Reference proteome</keyword>
<reference evidence="6 7" key="2">
    <citation type="journal article" date="2011" name="Stand. Genomic Sci.">
        <title>Complete genome sequence of the extremely halophilic Halanaerobium praevalens type strain (GSL).</title>
        <authorList>
            <person name="Ivanova N."/>
            <person name="Sikorski J."/>
            <person name="Chertkov O."/>
            <person name="Nolan M."/>
            <person name="Lucas S."/>
            <person name="Hammon N."/>
            <person name="Deshpande S."/>
            <person name="Cheng J.F."/>
            <person name="Tapia R."/>
            <person name="Han C."/>
            <person name="Goodwin L."/>
            <person name="Pitluck S."/>
            <person name="Huntemann M."/>
            <person name="Liolios K."/>
            <person name="Pagani I."/>
            <person name="Mavromatis K."/>
            <person name="Ovchinikova G."/>
            <person name="Pati A."/>
            <person name="Chen A."/>
            <person name="Palaniappan K."/>
            <person name="Land M."/>
            <person name="Hauser L."/>
            <person name="Brambilla E.M."/>
            <person name="Kannan K.P."/>
            <person name="Rohde M."/>
            <person name="Tindall B.J."/>
            <person name="Goker M."/>
            <person name="Detter J.C."/>
            <person name="Woyke T."/>
            <person name="Bristow J."/>
            <person name="Eisen J.A."/>
            <person name="Markowitz V."/>
            <person name="Hugenholtz P."/>
            <person name="Kyrpides N.C."/>
            <person name="Klenk H.P."/>
            <person name="Lapidus A."/>
        </authorList>
    </citation>
    <scope>NUCLEOTIDE SEQUENCE [LARGE SCALE GENOMIC DNA]</scope>
    <source>
        <strain evidence="7">ATCC 33744 / DSM 2228 / GSL</strain>
    </source>
</reference>
<dbReference type="PATRIC" id="fig|572479.3.peg.1449"/>
<feature type="domain" description="ATP-grasp" evidence="5">
    <location>
        <begin position="107"/>
        <end position="300"/>
    </location>
</feature>
<dbReference type="OrthoDB" id="9813261at2"/>
<dbReference type="STRING" id="572479.Hprae_1429"/>
<dbReference type="HOGENOM" id="CLU_029016_5_1_9"/>
<dbReference type="PANTHER" id="PTHR43585">
    <property type="entry name" value="FUMIPYRROLE BIOSYNTHESIS PROTEIN C"/>
    <property type="match status" value="1"/>
</dbReference>
<evidence type="ECO:0000313" key="6">
    <source>
        <dbReference type="EMBL" id="ADO77557.1"/>
    </source>
</evidence>
<reference evidence="7" key="1">
    <citation type="submission" date="2010-10" db="EMBL/GenBank/DDBJ databases">
        <title>The complete genome of Halanaerobium praevalens DSM 2228.</title>
        <authorList>
            <consortium name="US DOE Joint Genome Institute (JGI-PGF)"/>
            <person name="Lucas S."/>
            <person name="Copeland A."/>
            <person name="Lapidus A."/>
            <person name="Glavina del Rio T."/>
            <person name="Dalin E."/>
            <person name="Tice H."/>
            <person name="Bruce D."/>
            <person name="Goodwin L."/>
            <person name="Pitluck S."/>
            <person name="Kyrpides N."/>
            <person name="Mavromatis K."/>
            <person name="Ivanova N."/>
            <person name="Ovchinnikova G."/>
            <person name="Chertkov O."/>
            <person name="Detter J.C."/>
            <person name="Han C."/>
            <person name="Larimer F."/>
            <person name="Land M."/>
            <person name="Hauser L."/>
            <person name="Markowitz V."/>
            <person name="Cheng J.-F."/>
            <person name="Hugenholtz P."/>
            <person name="Woyke T."/>
            <person name="Wu D."/>
            <person name="Tindall B."/>
            <person name="Pomrenke H.G."/>
            <person name="Brambilla E."/>
            <person name="Klenk H.-P."/>
            <person name="Eisen J.A."/>
        </authorList>
    </citation>
    <scope>NUCLEOTIDE SEQUENCE [LARGE SCALE GENOMIC DNA]</scope>
    <source>
        <strain evidence="7">ATCC 33744 / DSM 2228 / GSL</strain>
    </source>
</reference>
<dbReference type="Gene3D" id="3.30.470.20">
    <property type="entry name" value="ATP-grasp fold, B domain"/>
    <property type="match status" value="1"/>
</dbReference>
<evidence type="ECO:0000256" key="2">
    <source>
        <dbReference type="ARBA" id="ARBA00022741"/>
    </source>
</evidence>
<dbReference type="InterPro" id="IPR016185">
    <property type="entry name" value="PreATP-grasp_dom_sf"/>
</dbReference>
<gene>
    <name evidence="6" type="ordered locus">Hprae_1429</name>
</gene>
<dbReference type="SUPFAM" id="SSF56059">
    <property type="entry name" value="Glutathione synthetase ATP-binding domain-like"/>
    <property type="match status" value="1"/>
</dbReference>
<dbReference type="AlphaFoldDB" id="E3DND8"/>
<evidence type="ECO:0000313" key="7">
    <source>
        <dbReference type="Proteomes" id="UP000006866"/>
    </source>
</evidence>
<dbReference type="GO" id="GO:0046872">
    <property type="term" value="F:metal ion binding"/>
    <property type="evidence" value="ECO:0007669"/>
    <property type="project" value="InterPro"/>
</dbReference>
<dbReference type="Proteomes" id="UP000006866">
    <property type="component" value="Chromosome"/>
</dbReference>
<keyword evidence="1 6" id="KW-0436">Ligase</keyword>
<dbReference type="GO" id="GO:0016874">
    <property type="term" value="F:ligase activity"/>
    <property type="evidence" value="ECO:0007669"/>
    <property type="project" value="UniProtKB-KW"/>
</dbReference>
<evidence type="ECO:0000259" key="5">
    <source>
        <dbReference type="PROSITE" id="PS50975"/>
    </source>
</evidence>
<dbReference type="Gene3D" id="3.40.50.20">
    <property type="match status" value="1"/>
</dbReference>